<reference evidence="2" key="1">
    <citation type="journal article" date="2017" name="Nat. Ecol. Evol.">
        <title>Genome expansion and lineage-specific genetic innovations in the forest pathogenic fungi Armillaria.</title>
        <authorList>
            <person name="Sipos G."/>
            <person name="Prasanna A.N."/>
            <person name="Walter M.C."/>
            <person name="O'Connor E."/>
            <person name="Balint B."/>
            <person name="Krizsan K."/>
            <person name="Kiss B."/>
            <person name="Hess J."/>
            <person name="Varga T."/>
            <person name="Slot J."/>
            <person name="Riley R."/>
            <person name="Boka B."/>
            <person name="Rigling D."/>
            <person name="Barry K."/>
            <person name="Lee J."/>
            <person name="Mihaltcheva S."/>
            <person name="LaButti K."/>
            <person name="Lipzen A."/>
            <person name="Waldron R."/>
            <person name="Moloney N.M."/>
            <person name="Sperisen C."/>
            <person name="Kredics L."/>
            <person name="Vagvoelgyi C."/>
            <person name="Patrignani A."/>
            <person name="Fitzpatrick D."/>
            <person name="Nagy I."/>
            <person name="Doyle S."/>
            <person name="Anderson J.B."/>
            <person name="Grigoriev I.V."/>
            <person name="Gueldener U."/>
            <person name="Muensterkoetter M."/>
            <person name="Nagy L.G."/>
        </authorList>
    </citation>
    <scope>NUCLEOTIDE SEQUENCE [LARGE SCALE GENOMIC DNA]</scope>
    <source>
        <strain evidence="2">C18/9</strain>
    </source>
</reference>
<dbReference type="EMBL" id="FUEG01000001">
    <property type="protein sequence ID" value="SJK97711.1"/>
    <property type="molecule type" value="Genomic_DNA"/>
</dbReference>
<name>A0A284QMM6_ARMOS</name>
<accession>A0A284QMM6</accession>
<protein>
    <submittedName>
        <fullName evidence="1">Uncharacterized protein</fullName>
    </submittedName>
</protein>
<proteinExistence type="predicted"/>
<organism evidence="1 2">
    <name type="scientific">Armillaria ostoyae</name>
    <name type="common">Armillaria root rot fungus</name>
    <dbReference type="NCBI Taxonomy" id="47428"/>
    <lineage>
        <taxon>Eukaryota</taxon>
        <taxon>Fungi</taxon>
        <taxon>Dikarya</taxon>
        <taxon>Basidiomycota</taxon>
        <taxon>Agaricomycotina</taxon>
        <taxon>Agaricomycetes</taxon>
        <taxon>Agaricomycetidae</taxon>
        <taxon>Agaricales</taxon>
        <taxon>Marasmiineae</taxon>
        <taxon>Physalacriaceae</taxon>
        <taxon>Armillaria</taxon>
    </lineage>
</organism>
<evidence type="ECO:0000313" key="1">
    <source>
        <dbReference type="EMBL" id="SJK97711.1"/>
    </source>
</evidence>
<evidence type="ECO:0000313" key="2">
    <source>
        <dbReference type="Proteomes" id="UP000219338"/>
    </source>
</evidence>
<dbReference type="AlphaFoldDB" id="A0A284QMM6"/>
<gene>
    <name evidence="1" type="ORF">ARMOST_00964</name>
</gene>
<sequence length="88" mass="9883">MRIWQSLTSRPSSDHAAYLQNRQHLLHPFIPTNKECRICRCTEILGLSLSPGENTPSSLNRPCSVISSQGLESLSWHSQAMRVGVLRP</sequence>
<dbReference type="Proteomes" id="UP000219338">
    <property type="component" value="Unassembled WGS sequence"/>
</dbReference>
<keyword evidence="2" id="KW-1185">Reference proteome</keyword>